<dbReference type="PANTHER" id="PTHR13318">
    <property type="entry name" value="PARTNER OF PAIRED, ISOFORM B-RELATED"/>
    <property type="match status" value="1"/>
</dbReference>
<organism evidence="3 4">
    <name type="scientific">Absidia repens</name>
    <dbReference type="NCBI Taxonomy" id="90262"/>
    <lineage>
        <taxon>Eukaryota</taxon>
        <taxon>Fungi</taxon>
        <taxon>Fungi incertae sedis</taxon>
        <taxon>Mucoromycota</taxon>
        <taxon>Mucoromycotina</taxon>
        <taxon>Mucoromycetes</taxon>
        <taxon>Mucorales</taxon>
        <taxon>Cunninghamellaceae</taxon>
        <taxon>Absidia</taxon>
    </lineage>
</organism>
<evidence type="ECO:0000313" key="4">
    <source>
        <dbReference type="Proteomes" id="UP000193560"/>
    </source>
</evidence>
<gene>
    <name evidence="3" type="ORF">BCR42DRAFT_456162</name>
</gene>
<dbReference type="PANTHER" id="PTHR13318:SF190">
    <property type="entry name" value="PARTNER OF PAIRED, ISOFORM B"/>
    <property type="match status" value="1"/>
</dbReference>
<evidence type="ECO:0000313" key="3">
    <source>
        <dbReference type="EMBL" id="ORZ07184.1"/>
    </source>
</evidence>
<dbReference type="SUPFAM" id="SSF52047">
    <property type="entry name" value="RNI-like"/>
    <property type="match status" value="1"/>
</dbReference>
<accession>A0A1X2I1C0</accession>
<proteinExistence type="predicted"/>
<dbReference type="STRING" id="90262.A0A1X2I1C0"/>
<dbReference type="InterPro" id="IPR032675">
    <property type="entry name" value="LRR_dom_sf"/>
</dbReference>
<dbReference type="Gene3D" id="1.20.1280.50">
    <property type="match status" value="1"/>
</dbReference>
<reference evidence="3 4" key="1">
    <citation type="submission" date="2016-07" db="EMBL/GenBank/DDBJ databases">
        <title>Pervasive Adenine N6-methylation of Active Genes in Fungi.</title>
        <authorList>
            <consortium name="DOE Joint Genome Institute"/>
            <person name="Mondo S.J."/>
            <person name="Dannebaum R.O."/>
            <person name="Kuo R.C."/>
            <person name="Labutti K."/>
            <person name="Haridas S."/>
            <person name="Kuo A."/>
            <person name="Salamov A."/>
            <person name="Ahrendt S.R."/>
            <person name="Lipzen A."/>
            <person name="Sullivan W."/>
            <person name="Andreopoulos W.B."/>
            <person name="Clum A."/>
            <person name="Lindquist E."/>
            <person name="Daum C."/>
            <person name="Ramamoorthy G.K."/>
            <person name="Gryganskyi A."/>
            <person name="Culley D."/>
            <person name="Magnuson J.K."/>
            <person name="James T.Y."/>
            <person name="O'Malley M.A."/>
            <person name="Stajich J.E."/>
            <person name="Spatafora J.W."/>
            <person name="Visel A."/>
            <person name="Grigoriev I.V."/>
        </authorList>
    </citation>
    <scope>NUCLEOTIDE SEQUENCE [LARGE SCALE GENOMIC DNA]</scope>
    <source>
        <strain evidence="3 4">NRRL 1336</strain>
    </source>
</reference>
<feature type="region of interest" description="Disordered" evidence="1">
    <location>
        <begin position="179"/>
        <end position="203"/>
    </location>
</feature>
<evidence type="ECO:0000259" key="2">
    <source>
        <dbReference type="PROSITE" id="PS50181"/>
    </source>
</evidence>
<dbReference type="SUPFAM" id="SSF81383">
    <property type="entry name" value="F-box domain"/>
    <property type="match status" value="1"/>
</dbReference>
<comment type="caution">
    <text evidence="3">The sequence shown here is derived from an EMBL/GenBank/DDBJ whole genome shotgun (WGS) entry which is preliminary data.</text>
</comment>
<dbReference type="InterPro" id="IPR036047">
    <property type="entry name" value="F-box-like_dom_sf"/>
</dbReference>
<feature type="domain" description="F-box" evidence="2">
    <location>
        <begin position="1"/>
        <end position="44"/>
    </location>
</feature>
<dbReference type="Gene3D" id="3.80.10.10">
    <property type="entry name" value="Ribonuclease Inhibitor"/>
    <property type="match status" value="1"/>
</dbReference>
<dbReference type="Proteomes" id="UP000193560">
    <property type="component" value="Unassembled WGS sequence"/>
</dbReference>
<dbReference type="AlphaFoldDB" id="A0A1X2I1C0"/>
<evidence type="ECO:0000256" key="1">
    <source>
        <dbReference type="SAM" id="MobiDB-lite"/>
    </source>
</evidence>
<sequence length="387" mass="45110">MDRFLPTEVVYSIFQHLQKKDRFTCTLVNQWFYAMVNPLLWRTIWMTSSDSGKKVFDCLVAARHPVGQHIRPLHLEYFTWTDDSLSLLMTHVGALEELWLHFPKIVSDQVMQQLLRQYPNLKLLHLGRCSLTPSTWDLLGGQLKTLHLDRCTGVPPDIFSSSTRALSQVEELWINLDEIYNPPPDKEDDEEEEEDNGDDEQEKDWVMEDETIADMKHVLNGLTFLQLAGRFSVDVVPRLFTTTAMVVVWPNLTTLILDECESLDNDSLIAFLQSHPKLHTLYFCRSPMVDTVLDTMATCLPDLSSLKLRYSRQITYHGLRRLVQRGSSRLRDVFVQNCMIYDNHFPEININWAMPEPPDEAWLKLNTIRKIQQDFRQGIDSQQEQQQ</sequence>
<dbReference type="PROSITE" id="PS50181">
    <property type="entry name" value="FBOX"/>
    <property type="match status" value="1"/>
</dbReference>
<dbReference type="OrthoDB" id="3235026at2759"/>
<dbReference type="InterPro" id="IPR001810">
    <property type="entry name" value="F-box_dom"/>
</dbReference>
<keyword evidence="4" id="KW-1185">Reference proteome</keyword>
<dbReference type="GO" id="GO:0031146">
    <property type="term" value="P:SCF-dependent proteasomal ubiquitin-dependent protein catabolic process"/>
    <property type="evidence" value="ECO:0007669"/>
    <property type="project" value="TreeGrafter"/>
</dbReference>
<dbReference type="EMBL" id="MCGE01000036">
    <property type="protein sequence ID" value="ORZ07184.1"/>
    <property type="molecule type" value="Genomic_DNA"/>
</dbReference>
<protein>
    <recommendedName>
        <fullName evidence="2">F-box domain-containing protein</fullName>
    </recommendedName>
</protein>
<name>A0A1X2I1C0_9FUNG</name>
<feature type="compositionally biased region" description="Acidic residues" evidence="1">
    <location>
        <begin position="186"/>
        <end position="203"/>
    </location>
</feature>
<dbReference type="Pfam" id="PF12937">
    <property type="entry name" value="F-box-like"/>
    <property type="match status" value="1"/>
</dbReference>
<dbReference type="GO" id="GO:0019005">
    <property type="term" value="C:SCF ubiquitin ligase complex"/>
    <property type="evidence" value="ECO:0007669"/>
    <property type="project" value="TreeGrafter"/>
</dbReference>